<feature type="transmembrane region" description="Helical" evidence="1">
    <location>
        <begin position="72"/>
        <end position="95"/>
    </location>
</feature>
<protein>
    <submittedName>
        <fullName evidence="3">DMT family transporter</fullName>
    </submittedName>
</protein>
<accession>A0ABP7CUG6</accession>
<feature type="transmembrane region" description="Helical" evidence="1">
    <location>
        <begin position="157"/>
        <end position="176"/>
    </location>
</feature>
<feature type="transmembrane region" description="Helical" evidence="1">
    <location>
        <begin position="220"/>
        <end position="239"/>
    </location>
</feature>
<sequence>MRRKSGVPVGSGGAIAFATLIVANVALAFGPWFVRAADTGPVAAAFWRIALAAPMLAVLAGAGGARPQRLPLPLWAMLAVAGVLFAADLGTWHLGILRTTLANATLFGNCATLIFPVYGFLVARSWPTRTQGAALLLAGIGGVLLMGRSYQLDPGHLMGDLLCLTAGLLYTGYFIVMARVRDRMAPLPALALSSIASVVPLLIFAILLGENVWPHSWAPLIGLALVSQVLGQGCMIHALGRLSPLVVGIALLIQPVVAGTVGWIVYDERLGAVDLVGVAMVAIALVLVRRTPRLAHAPAASHLDD</sequence>
<comment type="caution">
    <text evidence="3">The sequence shown here is derived from an EMBL/GenBank/DDBJ whole genome shotgun (WGS) entry which is preliminary data.</text>
</comment>
<gene>
    <name evidence="3" type="ORF">GCM10022268_01950</name>
</gene>
<name>A0ABP7CUG6_9SPHN</name>
<feature type="domain" description="EamA" evidence="2">
    <location>
        <begin position="158"/>
        <end position="288"/>
    </location>
</feature>
<proteinExistence type="predicted"/>
<keyword evidence="1" id="KW-0812">Transmembrane</keyword>
<keyword evidence="1" id="KW-1133">Transmembrane helix</keyword>
<dbReference type="Proteomes" id="UP001500523">
    <property type="component" value="Unassembled WGS sequence"/>
</dbReference>
<evidence type="ECO:0000256" key="1">
    <source>
        <dbReference type="SAM" id="Phobius"/>
    </source>
</evidence>
<dbReference type="Pfam" id="PF00892">
    <property type="entry name" value="EamA"/>
    <property type="match status" value="1"/>
</dbReference>
<feature type="transmembrane region" description="Helical" evidence="1">
    <location>
        <begin position="272"/>
        <end position="288"/>
    </location>
</feature>
<keyword evidence="4" id="KW-1185">Reference proteome</keyword>
<keyword evidence="1" id="KW-0472">Membrane</keyword>
<evidence type="ECO:0000313" key="4">
    <source>
        <dbReference type="Proteomes" id="UP001500523"/>
    </source>
</evidence>
<feature type="transmembrane region" description="Helical" evidence="1">
    <location>
        <begin position="101"/>
        <end position="121"/>
    </location>
</feature>
<dbReference type="RefSeq" id="WP_344691389.1">
    <property type="nucleotide sequence ID" value="NZ_BAABBF010000001.1"/>
</dbReference>
<feature type="transmembrane region" description="Helical" evidence="1">
    <location>
        <begin position="45"/>
        <end position="65"/>
    </location>
</feature>
<feature type="transmembrane region" description="Helical" evidence="1">
    <location>
        <begin position="133"/>
        <end position="151"/>
    </location>
</feature>
<dbReference type="SUPFAM" id="SSF103481">
    <property type="entry name" value="Multidrug resistance efflux transporter EmrE"/>
    <property type="match status" value="1"/>
</dbReference>
<dbReference type="PANTHER" id="PTHR22911:SF76">
    <property type="entry name" value="EAMA DOMAIN-CONTAINING PROTEIN"/>
    <property type="match status" value="1"/>
</dbReference>
<dbReference type="InterPro" id="IPR037185">
    <property type="entry name" value="EmrE-like"/>
</dbReference>
<dbReference type="EMBL" id="BAABBF010000001">
    <property type="protein sequence ID" value="GAA3694806.1"/>
    <property type="molecule type" value="Genomic_DNA"/>
</dbReference>
<feature type="transmembrane region" description="Helical" evidence="1">
    <location>
        <begin position="246"/>
        <end position="266"/>
    </location>
</feature>
<feature type="transmembrane region" description="Helical" evidence="1">
    <location>
        <begin position="12"/>
        <end position="33"/>
    </location>
</feature>
<evidence type="ECO:0000259" key="2">
    <source>
        <dbReference type="Pfam" id="PF00892"/>
    </source>
</evidence>
<organism evidence="3 4">
    <name type="scientific">Sphingomonas cynarae</name>
    <dbReference type="NCBI Taxonomy" id="930197"/>
    <lineage>
        <taxon>Bacteria</taxon>
        <taxon>Pseudomonadati</taxon>
        <taxon>Pseudomonadota</taxon>
        <taxon>Alphaproteobacteria</taxon>
        <taxon>Sphingomonadales</taxon>
        <taxon>Sphingomonadaceae</taxon>
        <taxon>Sphingomonas</taxon>
    </lineage>
</organism>
<evidence type="ECO:0000313" key="3">
    <source>
        <dbReference type="EMBL" id="GAA3694806.1"/>
    </source>
</evidence>
<feature type="transmembrane region" description="Helical" evidence="1">
    <location>
        <begin position="188"/>
        <end position="208"/>
    </location>
</feature>
<reference evidence="4" key="1">
    <citation type="journal article" date="2019" name="Int. J. Syst. Evol. Microbiol.">
        <title>The Global Catalogue of Microorganisms (GCM) 10K type strain sequencing project: providing services to taxonomists for standard genome sequencing and annotation.</title>
        <authorList>
            <consortium name="The Broad Institute Genomics Platform"/>
            <consortium name="The Broad Institute Genome Sequencing Center for Infectious Disease"/>
            <person name="Wu L."/>
            <person name="Ma J."/>
        </authorList>
    </citation>
    <scope>NUCLEOTIDE SEQUENCE [LARGE SCALE GENOMIC DNA]</scope>
    <source>
        <strain evidence="4">JCM 17498</strain>
    </source>
</reference>
<dbReference type="InterPro" id="IPR000620">
    <property type="entry name" value="EamA_dom"/>
</dbReference>
<dbReference type="PANTHER" id="PTHR22911">
    <property type="entry name" value="ACYL-MALONYL CONDENSING ENZYME-RELATED"/>
    <property type="match status" value="1"/>
</dbReference>